<proteinExistence type="predicted"/>
<gene>
    <name evidence="2" type="ORF">QPL79_08055</name>
</gene>
<accession>A0ABD4Z9S2</accession>
<reference evidence="2 3" key="1">
    <citation type="submission" date="2023-05" db="EMBL/GenBank/DDBJ databases">
        <title>A new hyperthermophilic archaea 'Ignisphaera cupida' sp. nov. and description of the family 'Ignisphaeraceae' fam. nov.</title>
        <authorList>
            <person name="Podosokorskaya O.A."/>
            <person name="Elcheninov A.G."/>
            <person name="Klukina A."/>
            <person name="Merkel A.Y."/>
        </authorList>
    </citation>
    <scope>NUCLEOTIDE SEQUENCE [LARGE SCALE GENOMIC DNA]</scope>
    <source>
        <strain evidence="2 3">4213-co</strain>
    </source>
</reference>
<evidence type="ECO:0000256" key="1">
    <source>
        <dbReference type="SAM" id="Coils"/>
    </source>
</evidence>
<keyword evidence="1" id="KW-0175">Coiled coil</keyword>
<dbReference type="RefSeq" id="WP_285274300.1">
    <property type="nucleotide sequence ID" value="NZ_JASNVW010000006.1"/>
</dbReference>
<dbReference type="Proteomes" id="UP001529235">
    <property type="component" value="Unassembled WGS sequence"/>
</dbReference>
<feature type="coiled-coil region" evidence="1">
    <location>
        <begin position="79"/>
        <end position="120"/>
    </location>
</feature>
<organism evidence="2 3">
    <name type="scientific">Ignisphaera cupida</name>
    <dbReference type="NCBI Taxonomy" id="3050454"/>
    <lineage>
        <taxon>Archaea</taxon>
        <taxon>Thermoproteota</taxon>
        <taxon>Thermoprotei</taxon>
        <taxon>Desulfurococcales</taxon>
        <taxon>Desulfurococcaceae</taxon>
        <taxon>Ignisphaera</taxon>
    </lineage>
</organism>
<protein>
    <recommendedName>
        <fullName evidence="4">Ribbon-helix-helix protein, CopG family</fullName>
    </recommendedName>
</protein>
<evidence type="ECO:0000313" key="3">
    <source>
        <dbReference type="Proteomes" id="UP001529235"/>
    </source>
</evidence>
<comment type="caution">
    <text evidence="2">The sequence shown here is derived from an EMBL/GenBank/DDBJ whole genome shotgun (WGS) entry which is preliminary data.</text>
</comment>
<dbReference type="AlphaFoldDB" id="A0ABD4Z9S2"/>
<evidence type="ECO:0008006" key="4">
    <source>
        <dbReference type="Google" id="ProtNLM"/>
    </source>
</evidence>
<sequence>MKTVIIKIDEKTYEELLAKAKSEGFLTISEYLRALLMRSVGKETQVKETEKTTSLTSEKLIQLLERRIQDKINPFTSKIDELSRKYGEFIERLEAIEEKLKSLEEKVAIYQQGIEKTAAKKAKEISKKSAIDILREQKVIFERDIATRIRDRDSFFSKLEREGAKVIEGKDERIAVEPTYWQEFVKKIENLSTNNDEEIQKILDAIELRLFKKLKESALLVYNTSLRKWQILI</sequence>
<dbReference type="EMBL" id="JASNVW010000006">
    <property type="protein sequence ID" value="MDK6029313.1"/>
    <property type="molecule type" value="Genomic_DNA"/>
</dbReference>
<keyword evidence="3" id="KW-1185">Reference proteome</keyword>
<evidence type="ECO:0000313" key="2">
    <source>
        <dbReference type="EMBL" id="MDK6029313.1"/>
    </source>
</evidence>
<name>A0ABD4Z9S2_9CREN</name>